<dbReference type="InterPro" id="IPR023753">
    <property type="entry name" value="FAD/NAD-binding_dom"/>
</dbReference>
<accession>A0ABP7MB85</accession>
<dbReference type="EMBL" id="BAABAJ010000008">
    <property type="protein sequence ID" value="GAA3919396.1"/>
    <property type="molecule type" value="Genomic_DNA"/>
</dbReference>
<name>A0ABP7MB85_9ACTN</name>
<protein>
    <submittedName>
        <fullName evidence="7">NAD(P)/FAD-dependent oxidoreductase</fullName>
    </submittedName>
</protein>
<comment type="similarity">
    <text evidence="2">Belongs to the NADH dehydrogenase family.</text>
</comment>
<dbReference type="InterPro" id="IPR051169">
    <property type="entry name" value="NADH-Q_oxidoreductase"/>
</dbReference>
<dbReference type="RefSeq" id="WP_345282809.1">
    <property type="nucleotide sequence ID" value="NZ_BAABAJ010000008.1"/>
</dbReference>
<dbReference type="PANTHER" id="PTHR42913">
    <property type="entry name" value="APOPTOSIS-INDUCING FACTOR 1"/>
    <property type="match status" value="1"/>
</dbReference>
<reference evidence="8" key="1">
    <citation type="journal article" date="2019" name="Int. J. Syst. Evol. Microbiol.">
        <title>The Global Catalogue of Microorganisms (GCM) 10K type strain sequencing project: providing services to taxonomists for standard genome sequencing and annotation.</title>
        <authorList>
            <consortium name="The Broad Institute Genomics Platform"/>
            <consortium name="The Broad Institute Genome Sequencing Center for Infectious Disease"/>
            <person name="Wu L."/>
            <person name="Ma J."/>
        </authorList>
    </citation>
    <scope>NUCLEOTIDE SEQUENCE [LARGE SCALE GENOMIC DNA]</scope>
    <source>
        <strain evidence="8">JCM 16956</strain>
    </source>
</reference>
<evidence type="ECO:0000313" key="7">
    <source>
        <dbReference type="EMBL" id="GAA3919396.1"/>
    </source>
</evidence>
<evidence type="ECO:0000256" key="3">
    <source>
        <dbReference type="ARBA" id="ARBA00022630"/>
    </source>
</evidence>
<dbReference type="Pfam" id="PF07992">
    <property type="entry name" value="Pyr_redox_2"/>
    <property type="match status" value="1"/>
</dbReference>
<evidence type="ECO:0000256" key="2">
    <source>
        <dbReference type="ARBA" id="ARBA00005272"/>
    </source>
</evidence>
<proteinExistence type="inferred from homology"/>
<gene>
    <name evidence="7" type="ORF">GCM10022244_30630</name>
</gene>
<evidence type="ECO:0000256" key="1">
    <source>
        <dbReference type="ARBA" id="ARBA00001974"/>
    </source>
</evidence>
<dbReference type="PRINTS" id="PR00368">
    <property type="entry name" value="FADPNR"/>
</dbReference>
<dbReference type="PRINTS" id="PR00469">
    <property type="entry name" value="PNDRDTASEII"/>
</dbReference>
<keyword evidence="5" id="KW-0560">Oxidoreductase</keyword>
<dbReference type="InterPro" id="IPR036188">
    <property type="entry name" value="FAD/NAD-bd_sf"/>
</dbReference>
<evidence type="ECO:0000259" key="6">
    <source>
        <dbReference type="Pfam" id="PF07992"/>
    </source>
</evidence>
<dbReference type="SUPFAM" id="SSF51905">
    <property type="entry name" value="FAD/NAD(P)-binding domain"/>
    <property type="match status" value="1"/>
</dbReference>
<evidence type="ECO:0000256" key="5">
    <source>
        <dbReference type="ARBA" id="ARBA00023002"/>
    </source>
</evidence>
<feature type="domain" description="FAD/NAD(P)-binding" evidence="6">
    <location>
        <begin position="7"/>
        <end position="315"/>
    </location>
</feature>
<keyword evidence="3" id="KW-0285">Flavoprotein</keyword>
<organism evidence="7 8">
    <name type="scientific">Streptomyces gulbargensis</name>
    <dbReference type="NCBI Taxonomy" id="364901"/>
    <lineage>
        <taxon>Bacteria</taxon>
        <taxon>Bacillati</taxon>
        <taxon>Actinomycetota</taxon>
        <taxon>Actinomycetes</taxon>
        <taxon>Kitasatosporales</taxon>
        <taxon>Streptomycetaceae</taxon>
        <taxon>Streptomyces</taxon>
    </lineage>
</organism>
<comment type="cofactor">
    <cofactor evidence="1">
        <name>FAD</name>
        <dbReference type="ChEBI" id="CHEBI:57692"/>
    </cofactor>
</comment>
<sequence length="418" mass="43583">MSENHGILIVGGGFAGAWAAAAATRAVRAAGARHPVTLVAPHDDLVIRPRLYEAAPHRMRVPLDRFLSPIGVRRVKATVTVVDTAARSVTARTPEGAEARWPYERLVLATGSRLTAPRVPGAEHVHAVDTMEAAVALDAHLRALPDGPATAGRYTAVVVGAGFTGLEVATELVTRLRAIAAPQGARDEVRVVLVDRGGSVGLGAGPRAVIEGALRELGVVTRMSVTPVDVGRDGVRLSDGNRIPARTVVWTAGVEAGGVAASLPAARDRLGRVKVDPYLRVGGVDGVYAAGDVAAAVVEDGHLTMPSCQHAIPMGKYAGHNAAADLLGGSPAAFAPKGYVTCLDLGAAGAVFTTGYERRVELTGAEAKARKRLITERWIWPPLDDAGRILEEADHLVLTGGRRVSPTPARSVQAFREG</sequence>
<keyword evidence="4" id="KW-0274">FAD</keyword>
<dbReference type="Gene3D" id="3.50.50.100">
    <property type="match status" value="1"/>
</dbReference>
<keyword evidence="8" id="KW-1185">Reference proteome</keyword>
<dbReference type="PANTHER" id="PTHR42913:SF3">
    <property type="entry name" value="64 KDA MITOCHONDRIAL NADH DEHYDROGENASE (EUROFUNG)"/>
    <property type="match status" value="1"/>
</dbReference>
<comment type="caution">
    <text evidence="7">The sequence shown here is derived from an EMBL/GenBank/DDBJ whole genome shotgun (WGS) entry which is preliminary data.</text>
</comment>
<dbReference type="Proteomes" id="UP001501000">
    <property type="component" value="Unassembled WGS sequence"/>
</dbReference>
<evidence type="ECO:0000313" key="8">
    <source>
        <dbReference type="Proteomes" id="UP001501000"/>
    </source>
</evidence>
<evidence type="ECO:0000256" key="4">
    <source>
        <dbReference type="ARBA" id="ARBA00022827"/>
    </source>
</evidence>